<dbReference type="PANTHER" id="PTHR22789">
    <property type="entry name" value="FUCULOSE PHOSPHATE ALDOLASE"/>
    <property type="match status" value="1"/>
</dbReference>
<dbReference type="GO" id="GO:0005829">
    <property type="term" value="C:cytosol"/>
    <property type="evidence" value="ECO:0007669"/>
    <property type="project" value="TreeGrafter"/>
</dbReference>
<dbReference type="Pfam" id="PF00596">
    <property type="entry name" value="Aldolase_II"/>
    <property type="match status" value="1"/>
</dbReference>
<evidence type="ECO:0000313" key="5">
    <source>
        <dbReference type="Proteomes" id="UP000593892"/>
    </source>
</evidence>
<dbReference type="InterPro" id="IPR001303">
    <property type="entry name" value="Aldolase_II/adducin_N"/>
</dbReference>
<dbReference type="GO" id="GO:0046872">
    <property type="term" value="F:metal ion binding"/>
    <property type="evidence" value="ECO:0007669"/>
    <property type="project" value="UniProtKB-KW"/>
</dbReference>
<dbReference type="KEGG" id="pfer:IRI77_05325"/>
<dbReference type="InterPro" id="IPR036409">
    <property type="entry name" value="Aldolase_II/adducin_N_sf"/>
</dbReference>
<dbReference type="InterPro" id="IPR050197">
    <property type="entry name" value="Aldolase_class_II_sugar_metab"/>
</dbReference>
<dbReference type="GO" id="GO:0019323">
    <property type="term" value="P:pentose catabolic process"/>
    <property type="evidence" value="ECO:0007669"/>
    <property type="project" value="TreeGrafter"/>
</dbReference>
<dbReference type="RefSeq" id="WP_194451041.1">
    <property type="nucleotide sequence ID" value="NZ_CP063849.1"/>
</dbReference>
<dbReference type="SUPFAM" id="SSF53639">
    <property type="entry name" value="AraD/HMP-PK domain-like"/>
    <property type="match status" value="1"/>
</dbReference>
<keyword evidence="1" id="KW-0479">Metal-binding</keyword>
<dbReference type="SMART" id="SM01007">
    <property type="entry name" value="Aldolase_II"/>
    <property type="match status" value="1"/>
</dbReference>
<name>A0A7S7SLH8_PALFE</name>
<accession>A0A7S7SLH8</accession>
<proteinExistence type="predicted"/>
<feature type="domain" description="Class II aldolase/adducin N-terminal" evidence="3">
    <location>
        <begin position="91"/>
        <end position="267"/>
    </location>
</feature>
<evidence type="ECO:0000256" key="1">
    <source>
        <dbReference type="ARBA" id="ARBA00022723"/>
    </source>
</evidence>
<protein>
    <submittedName>
        <fullName evidence="4">Class II aldolase/adducin family protein</fullName>
    </submittedName>
</protein>
<dbReference type="Gene3D" id="3.40.225.10">
    <property type="entry name" value="Class II aldolase/adducin N-terminal domain"/>
    <property type="match status" value="1"/>
</dbReference>
<dbReference type="GO" id="GO:0016832">
    <property type="term" value="F:aldehyde-lyase activity"/>
    <property type="evidence" value="ECO:0007669"/>
    <property type="project" value="TreeGrafter"/>
</dbReference>
<organism evidence="4 5">
    <name type="scientific">Paludibaculum fermentans</name>
    <dbReference type="NCBI Taxonomy" id="1473598"/>
    <lineage>
        <taxon>Bacteria</taxon>
        <taxon>Pseudomonadati</taxon>
        <taxon>Acidobacteriota</taxon>
        <taxon>Terriglobia</taxon>
        <taxon>Bryobacterales</taxon>
        <taxon>Bryobacteraceae</taxon>
        <taxon>Paludibaculum</taxon>
    </lineage>
</organism>
<gene>
    <name evidence="4" type="ORF">IRI77_05325</name>
</gene>
<evidence type="ECO:0000256" key="2">
    <source>
        <dbReference type="ARBA" id="ARBA00023239"/>
    </source>
</evidence>
<dbReference type="AlphaFoldDB" id="A0A7S7SLH8"/>
<sequence>MKSADLKDLKVICAEDVEAAVRSGAKELLVRENAVFTPAAQDLVASNQLKLNSGSSPAAAASAPAAGANVVGAGTQWEKLFYSPEAEAIKAEIVHAGHKLWHRQYVDGNGGNISYRIGEDAVICTPTLISKGDLTPADLCIVDLKGTQLYGARPRTSEILLHLEIYKAVPAAKGVVHCHPPHATAYAITGRVPPNCVIPEYEVFVGSIAVSPYETPGTQKFAETVIPYVRTHNTVLLGNHGIVCWADTVTHAEWYAEVVETYCHTLLIASQLGAPISQIPGAKATDLLAIKQKLGIPDARFGLDECQVCDVMSPETPISLPPRPGAGGLKPAAAQTDDMESLVQSVADAVLAALNKKTS</sequence>
<dbReference type="Proteomes" id="UP000593892">
    <property type="component" value="Chromosome"/>
</dbReference>
<reference evidence="4 5" key="1">
    <citation type="submission" date="2020-10" db="EMBL/GenBank/DDBJ databases">
        <title>Complete genome sequence of Paludibaculum fermentans P105T, a facultatively anaerobic acidobacterium capable of dissimilatory Fe(III) reduction.</title>
        <authorList>
            <person name="Dedysh S.N."/>
            <person name="Beletsky A.V."/>
            <person name="Kulichevskaya I.S."/>
            <person name="Mardanov A.V."/>
            <person name="Ravin N.V."/>
        </authorList>
    </citation>
    <scope>NUCLEOTIDE SEQUENCE [LARGE SCALE GENOMIC DNA]</scope>
    <source>
        <strain evidence="4 5">P105</strain>
    </source>
</reference>
<keyword evidence="2" id="KW-0456">Lyase</keyword>
<evidence type="ECO:0000259" key="3">
    <source>
        <dbReference type="SMART" id="SM01007"/>
    </source>
</evidence>
<evidence type="ECO:0000313" key="4">
    <source>
        <dbReference type="EMBL" id="QOY89379.1"/>
    </source>
</evidence>
<dbReference type="PANTHER" id="PTHR22789:SF0">
    <property type="entry name" value="3-OXO-TETRONATE 4-PHOSPHATE DECARBOXYLASE-RELATED"/>
    <property type="match status" value="1"/>
</dbReference>
<keyword evidence="5" id="KW-1185">Reference proteome</keyword>
<dbReference type="EMBL" id="CP063849">
    <property type="protein sequence ID" value="QOY89379.1"/>
    <property type="molecule type" value="Genomic_DNA"/>
</dbReference>